<comment type="caution">
    <text evidence="1">The sequence shown here is derived from an EMBL/GenBank/DDBJ whole genome shotgun (WGS) entry which is preliminary data.</text>
</comment>
<dbReference type="EMBL" id="JAPHNI010001402">
    <property type="protein sequence ID" value="KAJ8105698.1"/>
    <property type="molecule type" value="Genomic_DNA"/>
</dbReference>
<name>A0ACC2HS97_9PLEO</name>
<proteinExistence type="predicted"/>
<evidence type="ECO:0000313" key="1">
    <source>
        <dbReference type="EMBL" id="KAJ8105698.1"/>
    </source>
</evidence>
<sequence length="395" mass="43414">MPTAPSLQNRGILSRKPDDGGAFPDFDSWLLFTFLGSGCLKLEVPIEMCANVYGGRLRGRENEEVTFWGFFVDDDTDWGLALELGALEQAASLTDKSVCTCTYDLRISLTSHRTLSTSPLYHASSTTAHWSDIFFPINISAACMDTQRANVRLDNGRPNERIRRNGSSSAVAPSIHCFNLAEQFYRIAKQPANPHNMASAPPKTTPAPTAPTMLASTGLSHFRDHEDRNSDASDSDQSLASGRSLSPTRQGLSKTKKRKERRQFGAFADELGDLLGAAFQSKSDTASTGLTASTHAESTMADGDSEMQVQPTSSGPKMSKRQRQNLARMEARRLAKEQSKMITSEPVAAERKGMTINRKPLGKTSGKSESQKRRSRKERERFKKRAVQAGAMDID</sequence>
<organism evidence="1 2">
    <name type="scientific">Boeremia exigua</name>
    <dbReference type="NCBI Taxonomy" id="749465"/>
    <lineage>
        <taxon>Eukaryota</taxon>
        <taxon>Fungi</taxon>
        <taxon>Dikarya</taxon>
        <taxon>Ascomycota</taxon>
        <taxon>Pezizomycotina</taxon>
        <taxon>Dothideomycetes</taxon>
        <taxon>Pleosporomycetidae</taxon>
        <taxon>Pleosporales</taxon>
        <taxon>Pleosporineae</taxon>
        <taxon>Didymellaceae</taxon>
        <taxon>Boeremia</taxon>
    </lineage>
</organism>
<dbReference type="Proteomes" id="UP001153331">
    <property type="component" value="Unassembled WGS sequence"/>
</dbReference>
<protein>
    <submittedName>
        <fullName evidence="1">Uncharacterized protein</fullName>
    </submittedName>
</protein>
<accession>A0ACC2HS97</accession>
<evidence type="ECO:0000313" key="2">
    <source>
        <dbReference type="Proteomes" id="UP001153331"/>
    </source>
</evidence>
<reference evidence="1" key="1">
    <citation type="submission" date="2022-11" db="EMBL/GenBank/DDBJ databases">
        <title>Genome Sequence of Boeremia exigua.</title>
        <authorList>
            <person name="Buettner E."/>
        </authorList>
    </citation>
    <scope>NUCLEOTIDE SEQUENCE</scope>
    <source>
        <strain evidence="1">CU02</strain>
    </source>
</reference>
<keyword evidence="2" id="KW-1185">Reference proteome</keyword>
<gene>
    <name evidence="1" type="ORF">OPT61_g10021</name>
</gene>